<evidence type="ECO:0000313" key="5">
    <source>
        <dbReference type="Proteomes" id="UP001555786"/>
    </source>
</evidence>
<dbReference type="PANTHER" id="PTHR46268">
    <property type="entry name" value="STRESS RESPONSE PROTEIN NHAX"/>
    <property type="match status" value="1"/>
</dbReference>
<feature type="domain" description="UspA" evidence="2">
    <location>
        <begin position="174"/>
        <end position="297"/>
    </location>
</feature>
<dbReference type="PRINTS" id="PR01438">
    <property type="entry name" value="UNVRSLSTRESS"/>
</dbReference>
<name>A0ABV3PY19_9HYPH</name>
<protein>
    <submittedName>
        <fullName evidence="3">Universal stress protein</fullName>
    </submittedName>
</protein>
<evidence type="ECO:0000259" key="2">
    <source>
        <dbReference type="Pfam" id="PF00582"/>
    </source>
</evidence>
<evidence type="ECO:0000313" key="3">
    <source>
        <dbReference type="EMBL" id="MEW9310580.1"/>
    </source>
</evidence>
<dbReference type="Gene3D" id="3.40.50.12370">
    <property type="match status" value="1"/>
</dbReference>
<dbReference type="InterPro" id="IPR006016">
    <property type="entry name" value="UspA"/>
</dbReference>
<proteinExistence type="inferred from homology"/>
<dbReference type="PANTHER" id="PTHR46268:SF15">
    <property type="entry name" value="UNIVERSAL STRESS PROTEIN HP_0031"/>
    <property type="match status" value="1"/>
</dbReference>
<dbReference type="EMBL" id="JBHGPK010000040">
    <property type="protein sequence ID" value="MFC2254696.1"/>
    <property type="molecule type" value="Genomic_DNA"/>
</dbReference>
<comment type="similarity">
    <text evidence="1">Belongs to the universal stress protein A family.</text>
</comment>
<evidence type="ECO:0000313" key="4">
    <source>
        <dbReference type="EMBL" id="MFC2254696.1"/>
    </source>
</evidence>
<dbReference type="Pfam" id="PF00582">
    <property type="entry name" value="Usp"/>
    <property type="match status" value="1"/>
</dbReference>
<dbReference type="InterPro" id="IPR006015">
    <property type="entry name" value="Universal_stress_UspA"/>
</dbReference>
<sequence length="298" mass="32775">MKADSSSTQPLEAKASVRPDNYKTLAVHLDGSEEDEVRLSHAEMLAATFDSHLTGLFTSLLPDISIYAGEMGTGVSMDMVDQIQQRATAAIERLQPRLERLSVSSEIRRIEDAAGWLSSLLATQVRTTDLFIGSCPRKDEANTDWRHLIEAILFESGRSVYLAPPGQQPRQPIRTVLIGWTDTKEASRAVAEALPLLRLASLVKVVTVEEERQKADLDEDVGLADIATYLVRHGVETVVDVLPLTEDVTSTLLQEAHRISADLIVAGAYGHSRLREWIMGGTTVELVEKTDVPLLMAH</sequence>
<keyword evidence="5" id="KW-1185">Reference proteome</keyword>
<dbReference type="Proteomes" id="UP001555786">
    <property type="component" value="Unassembled WGS sequence"/>
</dbReference>
<dbReference type="Proteomes" id="UP001595190">
    <property type="component" value="Unassembled WGS sequence"/>
</dbReference>
<dbReference type="EMBL" id="JBFNQD010000030">
    <property type="protein sequence ID" value="MEW9310580.1"/>
    <property type="molecule type" value="Genomic_DNA"/>
</dbReference>
<organism evidence="3 5">
    <name type="scientific">Labrys neptuniae</name>
    <dbReference type="NCBI Taxonomy" id="376174"/>
    <lineage>
        <taxon>Bacteria</taxon>
        <taxon>Pseudomonadati</taxon>
        <taxon>Pseudomonadota</taxon>
        <taxon>Alphaproteobacteria</taxon>
        <taxon>Hyphomicrobiales</taxon>
        <taxon>Xanthobacteraceae</taxon>
        <taxon>Labrys</taxon>
    </lineage>
</organism>
<dbReference type="RefSeq" id="WP_367626955.1">
    <property type="nucleotide sequence ID" value="NZ_JBFNQD010000030.1"/>
</dbReference>
<evidence type="ECO:0000313" key="6">
    <source>
        <dbReference type="Proteomes" id="UP001595190"/>
    </source>
</evidence>
<evidence type="ECO:0000256" key="1">
    <source>
        <dbReference type="ARBA" id="ARBA00008791"/>
    </source>
</evidence>
<accession>A0ABV3PY19</accession>
<dbReference type="SUPFAM" id="SSF52402">
    <property type="entry name" value="Adenine nucleotide alpha hydrolases-like"/>
    <property type="match status" value="2"/>
</dbReference>
<gene>
    <name evidence="3" type="ORF">ABXS05_33895</name>
    <name evidence="4" type="ORF">ACETRX_34140</name>
</gene>
<dbReference type="CDD" id="cd00293">
    <property type="entry name" value="USP-like"/>
    <property type="match status" value="1"/>
</dbReference>
<comment type="caution">
    <text evidence="3">The sequence shown here is derived from an EMBL/GenBank/DDBJ whole genome shotgun (WGS) entry which is preliminary data.</text>
</comment>
<reference evidence="4 6" key="2">
    <citation type="submission" date="2024-09" db="EMBL/GenBank/DDBJ databases">
        <title>Description of Labrys sedimenti sp. nov., isolated from a diclofenac-degrading enrichment culture, and genome-based reclassification of Labrys portucalensis as a later heterotypic synonym of Labrys neptuniae.</title>
        <authorList>
            <person name="Tancsics A."/>
            <person name="Csepanyi A."/>
        </authorList>
    </citation>
    <scope>NUCLEOTIDE SEQUENCE [LARGE SCALE GENOMIC DNA]</scope>
    <source>
        <strain evidence="4 6">LMG 23412</strain>
    </source>
</reference>
<reference evidence="3 5" key="1">
    <citation type="submission" date="2024-07" db="EMBL/GenBank/DDBJ databases">
        <title>Description of Labrys sedimenti sp. nov., isolated from a diclofenac-degrading enrichment culture.</title>
        <authorList>
            <person name="Tancsics A."/>
            <person name="Csepanyi A."/>
        </authorList>
    </citation>
    <scope>NUCLEOTIDE SEQUENCE [LARGE SCALE GENOMIC DNA]</scope>
    <source>
        <strain evidence="3 5">LMG 23578</strain>
    </source>
</reference>